<gene>
    <name evidence="17" type="primary">cadA</name>
    <name evidence="17" type="ORF">HAV22_16020</name>
</gene>
<keyword evidence="6 15" id="KW-0812">Transmembrane</keyword>
<keyword evidence="11" id="KW-1278">Translocase</keyword>
<dbReference type="Gene3D" id="3.30.70.100">
    <property type="match status" value="1"/>
</dbReference>
<evidence type="ECO:0000256" key="2">
    <source>
        <dbReference type="ARBA" id="ARBA00006024"/>
    </source>
</evidence>
<evidence type="ECO:0000256" key="7">
    <source>
        <dbReference type="ARBA" id="ARBA00022723"/>
    </source>
</evidence>
<dbReference type="SUPFAM" id="SSF56784">
    <property type="entry name" value="HAD-like"/>
    <property type="match status" value="1"/>
</dbReference>
<dbReference type="Gene3D" id="3.40.50.1000">
    <property type="entry name" value="HAD superfamily/HAD-like"/>
    <property type="match status" value="1"/>
</dbReference>
<keyword evidence="4 15" id="KW-1003">Cell membrane</keyword>
<dbReference type="Pfam" id="PF12156">
    <property type="entry name" value="ATPase-cat_bd"/>
    <property type="match status" value="1"/>
</dbReference>
<dbReference type="PROSITE" id="PS50846">
    <property type="entry name" value="HMA_2"/>
    <property type="match status" value="1"/>
</dbReference>
<feature type="transmembrane region" description="Helical" evidence="15">
    <location>
        <begin position="210"/>
        <end position="232"/>
    </location>
</feature>
<dbReference type="CDD" id="cd00371">
    <property type="entry name" value="HMA"/>
    <property type="match status" value="1"/>
</dbReference>
<dbReference type="Gene3D" id="2.70.150.10">
    <property type="entry name" value="Calcium-transporting ATPase, cytoplasmic transduction domain A"/>
    <property type="match status" value="1"/>
</dbReference>
<dbReference type="PRINTS" id="PR00119">
    <property type="entry name" value="CATATPASE"/>
</dbReference>
<dbReference type="InterPro" id="IPR021993">
    <property type="entry name" value="ATPase-cat-bd"/>
</dbReference>
<feature type="transmembrane region" description="Helical" evidence="15">
    <location>
        <begin position="244"/>
        <end position="262"/>
    </location>
</feature>
<organism evidence="17 18">
    <name type="scientific">Telluria antibiotica</name>
    <dbReference type="NCBI Taxonomy" id="2717319"/>
    <lineage>
        <taxon>Bacteria</taxon>
        <taxon>Pseudomonadati</taxon>
        <taxon>Pseudomonadota</taxon>
        <taxon>Betaproteobacteria</taxon>
        <taxon>Burkholderiales</taxon>
        <taxon>Oxalobacteraceae</taxon>
        <taxon>Telluria group</taxon>
        <taxon>Telluria</taxon>
    </lineage>
</organism>
<dbReference type="PANTHER" id="PTHR43520:SF5">
    <property type="entry name" value="CATION-TRANSPORTING P-TYPE ATPASE-RELATED"/>
    <property type="match status" value="1"/>
</dbReference>
<dbReference type="SUPFAM" id="SSF55008">
    <property type="entry name" value="HMA, heavy metal-associated domain"/>
    <property type="match status" value="1"/>
</dbReference>
<evidence type="ECO:0000256" key="13">
    <source>
        <dbReference type="ARBA" id="ARBA00023065"/>
    </source>
</evidence>
<dbReference type="SUPFAM" id="SSF81653">
    <property type="entry name" value="Calcium ATPase, transduction domain A"/>
    <property type="match status" value="1"/>
</dbReference>
<keyword evidence="3" id="KW-0813">Transport</keyword>
<evidence type="ECO:0000313" key="17">
    <source>
        <dbReference type="EMBL" id="NIA55144.1"/>
    </source>
</evidence>
<dbReference type="NCBIfam" id="TIGR01512">
    <property type="entry name" value="ATPase-IB2_Cd"/>
    <property type="match status" value="1"/>
</dbReference>
<evidence type="ECO:0000256" key="10">
    <source>
        <dbReference type="ARBA" id="ARBA00022842"/>
    </source>
</evidence>
<evidence type="ECO:0000259" key="16">
    <source>
        <dbReference type="PROSITE" id="PS50846"/>
    </source>
</evidence>
<dbReference type="Gene3D" id="3.40.1110.10">
    <property type="entry name" value="Calcium-transporting ATPase, cytoplasmic domain N"/>
    <property type="match status" value="1"/>
</dbReference>
<evidence type="ECO:0000256" key="14">
    <source>
        <dbReference type="ARBA" id="ARBA00023136"/>
    </source>
</evidence>
<reference evidence="17 18" key="1">
    <citation type="submission" date="2020-03" db="EMBL/GenBank/DDBJ databases">
        <title>Genome sequence of strain Massilia sp. TW-1.</title>
        <authorList>
            <person name="Chaudhary D.K."/>
        </authorList>
    </citation>
    <scope>NUCLEOTIDE SEQUENCE [LARGE SCALE GENOMIC DNA]</scope>
    <source>
        <strain evidence="17 18">TW-1</strain>
    </source>
</reference>
<dbReference type="EMBL" id="JAAQOM010000009">
    <property type="protein sequence ID" value="NIA55144.1"/>
    <property type="molecule type" value="Genomic_DNA"/>
</dbReference>
<name>A0ABX0PCT6_9BURK</name>
<keyword evidence="12 15" id="KW-1133">Transmembrane helix</keyword>
<evidence type="ECO:0000256" key="12">
    <source>
        <dbReference type="ARBA" id="ARBA00022989"/>
    </source>
</evidence>
<dbReference type="NCBIfam" id="TIGR01525">
    <property type="entry name" value="ATPase-IB_hvy"/>
    <property type="match status" value="1"/>
</dbReference>
<dbReference type="RefSeq" id="WP_166860238.1">
    <property type="nucleotide sequence ID" value="NZ_JAAQOM010000009.1"/>
</dbReference>
<proteinExistence type="inferred from homology"/>
<evidence type="ECO:0000256" key="9">
    <source>
        <dbReference type="ARBA" id="ARBA00022840"/>
    </source>
</evidence>
<feature type="transmembrane region" description="Helical" evidence="15">
    <location>
        <begin position="424"/>
        <end position="446"/>
    </location>
</feature>
<evidence type="ECO:0000256" key="1">
    <source>
        <dbReference type="ARBA" id="ARBA00004651"/>
    </source>
</evidence>
<dbReference type="Proteomes" id="UP000716322">
    <property type="component" value="Unassembled WGS sequence"/>
</dbReference>
<evidence type="ECO:0000256" key="11">
    <source>
        <dbReference type="ARBA" id="ARBA00022967"/>
    </source>
</evidence>
<evidence type="ECO:0000256" key="8">
    <source>
        <dbReference type="ARBA" id="ARBA00022741"/>
    </source>
</evidence>
<evidence type="ECO:0000313" key="18">
    <source>
        <dbReference type="Proteomes" id="UP000716322"/>
    </source>
</evidence>
<dbReference type="InterPro" id="IPR023299">
    <property type="entry name" value="ATPase_P-typ_cyto_dom_N"/>
</dbReference>
<feature type="domain" description="HMA" evidence="16">
    <location>
        <begin position="87"/>
        <end position="153"/>
    </location>
</feature>
<comment type="similarity">
    <text evidence="2 15">Belongs to the cation transport ATPase (P-type) (TC 3.A.3) family. Type IB subfamily.</text>
</comment>
<dbReference type="InterPro" id="IPR018303">
    <property type="entry name" value="ATPase_P-typ_P_site"/>
</dbReference>
<feature type="transmembrane region" description="Helical" evidence="15">
    <location>
        <begin position="171"/>
        <end position="190"/>
    </location>
</feature>
<dbReference type="Pfam" id="PF00122">
    <property type="entry name" value="E1-E2_ATPase"/>
    <property type="match status" value="1"/>
</dbReference>
<protein>
    <submittedName>
        <fullName evidence="17">Cadmium-translocating P-type ATPase</fullName>
        <ecNumber evidence="17">3.6.3.3</ecNumber>
    </submittedName>
</protein>
<evidence type="ECO:0000256" key="6">
    <source>
        <dbReference type="ARBA" id="ARBA00022692"/>
    </source>
</evidence>
<dbReference type="SUPFAM" id="SSF81665">
    <property type="entry name" value="Calcium ATPase, transmembrane domain M"/>
    <property type="match status" value="1"/>
</dbReference>
<dbReference type="InterPro" id="IPR023214">
    <property type="entry name" value="HAD_sf"/>
</dbReference>
<keyword evidence="17" id="KW-0378">Hydrolase</keyword>
<evidence type="ECO:0000256" key="3">
    <source>
        <dbReference type="ARBA" id="ARBA00022448"/>
    </source>
</evidence>
<keyword evidence="8 15" id="KW-0547">Nucleotide-binding</keyword>
<keyword evidence="18" id="KW-1185">Reference proteome</keyword>
<dbReference type="InterPro" id="IPR008250">
    <property type="entry name" value="ATPase_P-typ_transduc_dom_A_sf"/>
</dbReference>
<dbReference type="Pfam" id="PF00702">
    <property type="entry name" value="Hydrolase"/>
    <property type="match status" value="1"/>
</dbReference>
<dbReference type="InterPro" id="IPR023298">
    <property type="entry name" value="ATPase_P-typ_TM_dom_sf"/>
</dbReference>
<evidence type="ECO:0000256" key="5">
    <source>
        <dbReference type="ARBA" id="ARBA00022553"/>
    </source>
</evidence>
<sequence length="799" mass="82486">MTAACVDAAACYHCGHPAPESSRWSAVVDGAARAMCCPGCAAAAEAIADAGLSGYYGQRTAFAAPAAADADADLGRLRAYDDAVDAGDAVFTVEGIRCAACVWLIERRVAALAGVTEALLNVATERLRVRWDPAACRASDILAALRTIGYTAYPLDAQRQAARLDRERKTLFRRLFVAGLSMMQVMMYAFPVYLATEGTMDADMRALMNWSALLLTVPAVGYAAWPFLVGAWGDVRRGVAGMDVPVAMGIVVAFGASAAAVVRGQGEVYFDSITMFVFLLLGSRYLELDARRRAARALDGLQRATPATALRMADWPSARATDLVAAEHLVPGDVVLVAPGEAVPADGHILEGDTEIDLALLTGESRTRGMGPGDALPGGAVNVAQAIVVRMTSGARDSTLALLVRLVERAGQNKPALALWADRVGAWFVLALLALTGIVFAGWQVVDPARAWPAAIAVLVVSCPCALSLATPTALAAATDRLLRRGALAVKPHVLETLGRATHVVFDKTGTLTDGHPTLSSTTTFGGASPRMALQLAAALEAGSAHPLARAIRDAAGPPLLSAGSRHHTLGQGVEGEIGGRRYRLGNASFVAAIAGGAAPSGPAGGATVVWLGSAMGWTARFDLVDALRPEARAIVAGLRASGKTALLLSGDDDGPVREAAAQLGIDHALGNQRPEDKLSVVRALQAEGAVVAMVGDGINDAAVLSGADVSFAMGRGAQLAQLHADCVLLGDGLAPLAAALDTAASTLRVIRQNLGWAMLYNATAIPAAASGLLNPWLSGAGMAASSALVVLNALRLRR</sequence>
<keyword evidence="10" id="KW-0460">Magnesium</keyword>
<keyword evidence="7 15" id="KW-0479">Metal-binding</keyword>
<dbReference type="InterPro" id="IPR001757">
    <property type="entry name" value="P_typ_ATPase"/>
</dbReference>
<dbReference type="GO" id="GO:0016787">
    <property type="term" value="F:hydrolase activity"/>
    <property type="evidence" value="ECO:0007669"/>
    <property type="project" value="UniProtKB-KW"/>
</dbReference>
<accession>A0ABX0PCT6</accession>
<dbReference type="PANTHER" id="PTHR43520">
    <property type="entry name" value="ATP7, ISOFORM B"/>
    <property type="match status" value="1"/>
</dbReference>
<dbReference type="PROSITE" id="PS00154">
    <property type="entry name" value="ATPASE_E1_E2"/>
    <property type="match status" value="1"/>
</dbReference>
<comment type="caution">
    <text evidence="17">The sequence shown here is derived from an EMBL/GenBank/DDBJ whole genome shotgun (WGS) entry which is preliminary data.</text>
</comment>
<evidence type="ECO:0000256" key="15">
    <source>
        <dbReference type="RuleBase" id="RU362081"/>
    </source>
</evidence>
<dbReference type="EC" id="3.6.3.3" evidence="17"/>
<dbReference type="InterPro" id="IPR006121">
    <property type="entry name" value="HMA_dom"/>
</dbReference>
<dbReference type="InterPro" id="IPR059000">
    <property type="entry name" value="ATPase_P-type_domA"/>
</dbReference>
<dbReference type="NCBIfam" id="TIGR01494">
    <property type="entry name" value="ATPase_P-type"/>
    <property type="match status" value="1"/>
</dbReference>
<dbReference type="Pfam" id="PF00403">
    <property type="entry name" value="HMA"/>
    <property type="match status" value="1"/>
</dbReference>
<evidence type="ECO:0000256" key="4">
    <source>
        <dbReference type="ARBA" id="ARBA00022475"/>
    </source>
</evidence>
<comment type="subcellular location">
    <subcellularLocation>
        <location evidence="1">Cell membrane</location>
        <topology evidence="1">Multi-pass membrane protein</topology>
    </subcellularLocation>
</comment>
<keyword evidence="13" id="KW-0406">Ion transport</keyword>
<feature type="transmembrane region" description="Helical" evidence="15">
    <location>
        <begin position="452"/>
        <end position="478"/>
    </location>
</feature>
<keyword evidence="14 15" id="KW-0472">Membrane</keyword>
<feature type="transmembrane region" description="Helical" evidence="15">
    <location>
        <begin position="268"/>
        <end position="286"/>
    </location>
</feature>
<dbReference type="NCBIfam" id="TIGR01511">
    <property type="entry name" value="ATPase-IB1_Cu"/>
    <property type="match status" value="1"/>
</dbReference>
<dbReference type="InterPro" id="IPR027256">
    <property type="entry name" value="P-typ_ATPase_IB"/>
</dbReference>
<keyword evidence="5" id="KW-0597">Phosphoprotein</keyword>
<dbReference type="InterPro" id="IPR036412">
    <property type="entry name" value="HAD-like_sf"/>
</dbReference>
<keyword evidence="9 15" id="KW-0067">ATP-binding</keyword>
<dbReference type="InterPro" id="IPR036163">
    <property type="entry name" value="HMA_dom_sf"/>
</dbReference>